<evidence type="ECO:0000313" key="1">
    <source>
        <dbReference type="EMBL" id="CUQ35341.1"/>
    </source>
</evidence>
<dbReference type="AlphaFoldDB" id="A0A174VPY8"/>
<proteinExistence type="predicted"/>
<reference evidence="1 2" key="1">
    <citation type="submission" date="2015-09" db="EMBL/GenBank/DDBJ databases">
        <authorList>
            <consortium name="Pathogen Informatics"/>
        </authorList>
    </citation>
    <scope>NUCLEOTIDE SEQUENCE [LARGE SCALE GENOMIC DNA]</scope>
    <source>
        <strain evidence="1 2">2789STDY5834956</strain>
    </source>
</reference>
<organism evidence="1 2">
    <name type="scientific">Clostridium baratii</name>
    <dbReference type="NCBI Taxonomy" id="1561"/>
    <lineage>
        <taxon>Bacteria</taxon>
        <taxon>Bacillati</taxon>
        <taxon>Bacillota</taxon>
        <taxon>Clostridia</taxon>
        <taxon>Eubacteriales</taxon>
        <taxon>Clostridiaceae</taxon>
        <taxon>Clostridium</taxon>
    </lineage>
</organism>
<sequence length="46" mass="5424">MKDEKLIMDILKNMDLKIDLNLDKISKSIENINEKLDKISYNLKSD</sequence>
<dbReference type="EMBL" id="CZBO01000022">
    <property type="protein sequence ID" value="CUQ35341.1"/>
    <property type="molecule type" value="Genomic_DNA"/>
</dbReference>
<dbReference type="RefSeq" id="WP_155499182.1">
    <property type="nucleotide sequence ID" value="NZ_CZBO01000022.1"/>
</dbReference>
<dbReference type="Proteomes" id="UP000095563">
    <property type="component" value="Unassembled WGS sequence"/>
</dbReference>
<evidence type="ECO:0000313" key="2">
    <source>
        <dbReference type="Proteomes" id="UP000095563"/>
    </source>
</evidence>
<protein>
    <submittedName>
        <fullName evidence="1">Uncharacterized protein</fullName>
    </submittedName>
</protein>
<gene>
    <name evidence="1" type="ORF">ERS852568_03040</name>
</gene>
<accession>A0A174VPY8</accession>
<name>A0A174VPY8_9CLOT</name>